<keyword evidence="4" id="KW-0694">RNA-binding</keyword>
<dbReference type="PANTHER" id="PTHR21600">
    <property type="entry name" value="MITOCHONDRIAL RNA PSEUDOURIDINE SYNTHASE"/>
    <property type="match status" value="1"/>
</dbReference>
<comment type="function">
    <text evidence="5">Responsible for synthesis of pseudouridine from uracil.</text>
</comment>
<name>A0A518CVP5_9BACT</name>
<dbReference type="InterPro" id="IPR036986">
    <property type="entry name" value="S4_RNA-bd_sf"/>
</dbReference>
<dbReference type="GO" id="GO:0003723">
    <property type="term" value="F:RNA binding"/>
    <property type="evidence" value="ECO:0007669"/>
    <property type="project" value="UniProtKB-KW"/>
</dbReference>
<accession>A0A518CVP5</accession>
<dbReference type="PANTHER" id="PTHR21600:SF87">
    <property type="entry name" value="RNA PSEUDOURIDYLATE SYNTHASE DOMAIN-CONTAINING PROTEIN 1"/>
    <property type="match status" value="1"/>
</dbReference>
<dbReference type="Proteomes" id="UP000319342">
    <property type="component" value="Chromosome"/>
</dbReference>
<dbReference type="GO" id="GO:0000455">
    <property type="term" value="P:enzyme-directed rRNA pseudouridine synthesis"/>
    <property type="evidence" value="ECO:0007669"/>
    <property type="project" value="TreeGrafter"/>
</dbReference>
<dbReference type="PROSITE" id="PS01129">
    <property type="entry name" value="PSI_RLU"/>
    <property type="match status" value="1"/>
</dbReference>
<dbReference type="Gene3D" id="3.30.2350.10">
    <property type="entry name" value="Pseudouridine synthase"/>
    <property type="match status" value="1"/>
</dbReference>
<reference evidence="7 8" key="1">
    <citation type="submission" date="2019-02" db="EMBL/GenBank/DDBJ databases">
        <title>Deep-cultivation of Planctomycetes and their phenomic and genomic characterization uncovers novel biology.</title>
        <authorList>
            <person name="Wiegand S."/>
            <person name="Jogler M."/>
            <person name="Boedeker C."/>
            <person name="Pinto D."/>
            <person name="Vollmers J."/>
            <person name="Rivas-Marin E."/>
            <person name="Kohn T."/>
            <person name="Peeters S.H."/>
            <person name="Heuer A."/>
            <person name="Rast P."/>
            <person name="Oberbeckmann S."/>
            <person name="Bunk B."/>
            <person name="Jeske O."/>
            <person name="Meyerdierks A."/>
            <person name="Storesund J.E."/>
            <person name="Kallscheuer N."/>
            <person name="Luecker S."/>
            <person name="Lage O.M."/>
            <person name="Pohl T."/>
            <person name="Merkel B.J."/>
            <person name="Hornburger P."/>
            <person name="Mueller R.-W."/>
            <person name="Bruemmer F."/>
            <person name="Labrenz M."/>
            <person name="Spormann A.M."/>
            <person name="Op den Camp H."/>
            <person name="Overmann J."/>
            <person name="Amann R."/>
            <person name="Jetten M.S.M."/>
            <person name="Mascher T."/>
            <person name="Medema M.H."/>
            <person name="Devos D.P."/>
            <person name="Kaster A.-K."/>
            <person name="Ovreas L."/>
            <person name="Rohde M."/>
            <person name="Galperin M.Y."/>
            <person name="Jogler C."/>
        </authorList>
    </citation>
    <scope>NUCLEOTIDE SEQUENCE [LARGE SCALE GENOMIC DNA]</scope>
    <source>
        <strain evidence="7 8">Pla163</strain>
    </source>
</reference>
<comment type="similarity">
    <text evidence="1 5">Belongs to the pseudouridine synthase RluA family.</text>
</comment>
<evidence type="ECO:0000256" key="4">
    <source>
        <dbReference type="PROSITE-ProRule" id="PRU00182"/>
    </source>
</evidence>
<evidence type="ECO:0000256" key="5">
    <source>
        <dbReference type="RuleBase" id="RU362028"/>
    </source>
</evidence>
<proteinExistence type="inferred from homology"/>
<dbReference type="EC" id="5.4.99.-" evidence="5"/>
<evidence type="ECO:0000256" key="1">
    <source>
        <dbReference type="ARBA" id="ARBA00010876"/>
    </source>
</evidence>
<dbReference type="Pfam" id="PF00849">
    <property type="entry name" value="PseudoU_synth_2"/>
    <property type="match status" value="1"/>
</dbReference>
<evidence type="ECO:0000256" key="3">
    <source>
        <dbReference type="PIRSR" id="PIRSR606225-1"/>
    </source>
</evidence>
<dbReference type="InterPro" id="IPR006224">
    <property type="entry name" value="PsdUridine_synth_RluA-like_CS"/>
</dbReference>
<feature type="domain" description="Pseudouridine synthase RsuA/RluA-like" evidence="6">
    <location>
        <begin position="123"/>
        <end position="276"/>
    </location>
</feature>
<gene>
    <name evidence="7" type="primary">rluC_1</name>
    <name evidence="7" type="ORF">Pla163_04000</name>
</gene>
<dbReference type="Gene3D" id="3.10.290.10">
    <property type="entry name" value="RNA-binding S4 domain"/>
    <property type="match status" value="1"/>
</dbReference>
<dbReference type="GO" id="GO:0140098">
    <property type="term" value="F:catalytic activity, acting on RNA"/>
    <property type="evidence" value="ECO:0007669"/>
    <property type="project" value="UniProtKB-ARBA"/>
</dbReference>
<dbReference type="AlphaFoldDB" id="A0A518CVP5"/>
<dbReference type="InterPro" id="IPR050188">
    <property type="entry name" value="RluA_PseudoU_synthase"/>
</dbReference>
<dbReference type="InterPro" id="IPR006225">
    <property type="entry name" value="PsdUridine_synth_RluC/D"/>
</dbReference>
<dbReference type="CDD" id="cd00165">
    <property type="entry name" value="S4"/>
    <property type="match status" value="1"/>
</dbReference>
<evidence type="ECO:0000256" key="2">
    <source>
        <dbReference type="ARBA" id="ARBA00023235"/>
    </source>
</evidence>
<dbReference type="OrthoDB" id="9784108at2"/>
<keyword evidence="8" id="KW-1185">Reference proteome</keyword>
<evidence type="ECO:0000313" key="8">
    <source>
        <dbReference type="Proteomes" id="UP000319342"/>
    </source>
</evidence>
<protein>
    <recommendedName>
        <fullName evidence="5">Pseudouridine synthase</fullName>
        <ecNumber evidence="5">5.4.99.-</ecNumber>
    </recommendedName>
</protein>
<dbReference type="InterPro" id="IPR006145">
    <property type="entry name" value="PsdUridine_synth_RsuA/RluA"/>
</dbReference>
<dbReference type="PROSITE" id="PS50889">
    <property type="entry name" value="S4"/>
    <property type="match status" value="1"/>
</dbReference>
<keyword evidence="2 5" id="KW-0413">Isomerase</keyword>
<organism evidence="7 8">
    <name type="scientific">Rohdeia mirabilis</name>
    <dbReference type="NCBI Taxonomy" id="2528008"/>
    <lineage>
        <taxon>Bacteria</taxon>
        <taxon>Pseudomonadati</taxon>
        <taxon>Planctomycetota</taxon>
        <taxon>Planctomycetia</taxon>
        <taxon>Planctomycetia incertae sedis</taxon>
        <taxon>Rohdeia</taxon>
    </lineage>
</organism>
<evidence type="ECO:0000259" key="6">
    <source>
        <dbReference type="Pfam" id="PF00849"/>
    </source>
</evidence>
<dbReference type="SUPFAM" id="SSF55120">
    <property type="entry name" value="Pseudouridine synthase"/>
    <property type="match status" value="1"/>
</dbReference>
<dbReference type="CDD" id="cd02869">
    <property type="entry name" value="PseudoU_synth_RluA_like"/>
    <property type="match status" value="1"/>
</dbReference>
<dbReference type="RefSeq" id="WP_145182754.1">
    <property type="nucleotide sequence ID" value="NZ_CP036290.1"/>
</dbReference>
<dbReference type="InterPro" id="IPR020103">
    <property type="entry name" value="PsdUridine_synth_cat_dom_sf"/>
</dbReference>
<dbReference type="NCBIfam" id="TIGR00005">
    <property type="entry name" value="rluA_subfam"/>
    <property type="match status" value="1"/>
</dbReference>
<dbReference type="GO" id="GO:0009982">
    <property type="term" value="F:pseudouridine synthase activity"/>
    <property type="evidence" value="ECO:0007669"/>
    <property type="project" value="InterPro"/>
</dbReference>
<evidence type="ECO:0000313" key="7">
    <source>
        <dbReference type="EMBL" id="QDU83302.1"/>
    </source>
</evidence>
<feature type="active site" evidence="3">
    <location>
        <position position="171"/>
    </location>
</feature>
<dbReference type="EMBL" id="CP036290">
    <property type="protein sequence ID" value="QDU83302.1"/>
    <property type="molecule type" value="Genomic_DNA"/>
</dbReference>
<comment type="catalytic activity">
    <reaction evidence="5">
        <text>a uridine in RNA = a pseudouridine in RNA</text>
        <dbReference type="Rhea" id="RHEA:48348"/>
        <dbReference type="Rhea" id="RHEA-COMP:12068"/>
        <dbReference type="Rhea" id="RHEA-COMP:12069"/>
        <dbReference type="ChEBI" id="CHEBI:65314"/>
        <dbReference type="ChEBI" id="CHEBI:65315"/>
    </reaction>
</comment>
<sequence>MRLFPKNRDLSVPPDRVELTVRASDLQQPLEEVHVRLDAFLQHFIHWRSRTSIQQLIKDGFVRVAAAEPGERLARAELATETRPGRRLLHGSRVEVEIPEPLRIQRATSAASELVILYQDAQILMVDKPPMLPVHPSGRHLADTLIQRIHAAFDQTEERREYRIKLCHRLDRETSGIVVCARDPESHAKIMSQFERRDVEKEYHAIVRGVPVRDEGVIDLPLGPDRHSEVKLKMSPVPEGLASKTSWRVLERHADCALVSCKPLTGRQHQIRVHMDAIGHSLVGDKLYGLDEQLFLRASNGELTAADELALGLPRHALHNHWIAVTNPVTGERVEVRSPIPEDMRQYLDAR</sequence>